<evidence type="ECO:0000313" key="10">
    <source>
        <dbReference type="EMBL" id="KAK4192475.1"/>
    </source>
</evidence>
<dbReference type="EMBL" id="MU864354">
    <property type="protein sequence ID" value="KAK4192475.1"/>
    <property type="molecule type" value="Genomic_DNA"/>
</dbReference>
<sequence length="735" mass="81550">MDDRPFKLQPQPVASRGPQTIEEFIQRVNAEPGGFRALNEADIRKAIEERNNAPENDEQDDDVDMEETSDTDDAPEKDIATVRAELLQSTEGALRTSNWALDFISLLISKENPALASTTLNQHTRETVGVGTLGATVLGAPTALTQSRIPDNKMMVIGRRLLDLDNGVDTALAASKRLEKETTAEAKYWSEVHRVSQAGWRTAPLPHDQGTMSVSFGFPSAELGAQGVAPLRRAEDGTVQLEHGKFGGGSLRTQVSILENDRVVGRSSLPDPLPEGAPLEDQVKDSRDTIFAQELWHELNKEARTLSGRNVRLRESSITYAIDPTRTISIELVALGEIESLDSEEAHAQDYIAERLNIGLSLQLTNAHRLNEQRATEDTFPKKPPPAQYTLLAPVISYFEHEKTVKETMRFLIAYTSVLRSAGIDSFVEMHEDDFCLTPGHSTSEVTDTTLLDLPAAEFDLRITPQSRLEILLEPSFDHGTPFGIYLWPRPRPEDEEPEIKQEEEEELDELSKQEKFEQEQWERDHPAEAAQLKEQERLEKEERANAPPNPLAEFFPPYTEEVYQNSSAAFWYLHSAVPRALTAHYLPIVKDFVSASRIQQLNGETPSPKWQVHSTKKGIVDESDIYGVLFDFPLNPATGFPELHVKGVFLEDPNPNDNGEQKVKVEREWVWTTEGGPWNGDENNPNGIVDLDTVVKQIILRGPTQELPPLGGLGTGTTAPGTGTGVMGGGGPGF</sequence>
<dbReference type="Gene3D" id="6.10.250.2620">
    <property type="match status" value="1"/>
</dbReference>
<dbReference type="Proteomes" id="UP001302126">
    <property type="component" value="Unassembled WGS sequence"/>
</dbReference>
<feature type="compositionally biased region" description="Basic and acidic residues" evidence="9">
    <location>
        <begin position="510"/>
        <end position="525"/>
    </location>
</feature>
<keyword evidence="5 8" id="KW-0804">Transcription</keyword>
<keyword evidence="11" id="KW-1185">Reference proteome</keyword>
<dbReference type="GO" id="GO:0070847">
    <property type="term" value="C:core mediator complex"/>
    <property type="evidence" value="ECO:0007669"/>
    <property type="project" value="TreeGrafter"/>
</dbReference>
<dbReference type="PANTHER" id="PTHR13114:SF7">
    <property type="entry name" value="MEDIATOR OF RNA POLYMERASE II TRANSCRIPTION SUBUNIT 17"/>
    <property type="match status" value="1"/>
</dbReference>
<dbReference type="GO" id="GO:0003712">
    <property type="term" value="F:transcription coregulator activity"/>
    <property type="evidence" value="ECO:0007669"/>
    <property type="project" value="InterPro"/>
</dbReference>
<evidence type="ECO:0000256" key="9">
    <source>
        <dbReference type="SAM" id="MobiDB-lite"/>
    </source>
</evidence>
<feature type="region of interest" description="Disordered" evidence="9">
    <location>
        <begin position="488"/>
        <end position="525"/>
    </location>
</feature>
<evidence type="ECO:0000256" key="6">
    <source>
        <dbReference type="ARBA" id="ARBA00023242"/>
    </source>
</evidence>
<comment type="function">
    <text evidence="8">Component of the Mediator complex, a coactivator involved in the regulated transcription of nearly all RNA polymerase II-dependent genes. Mediator functions as a bridge to convey information from gene-specific regulatory proteins to the basal RNA polymerase II transcription machinery. Mediator is recruited to promoters by direct interactions with regulatory proteins and serves as a scaffold for the assembly of a functional preinitiation complex with RNA polymerase II and the general transcription factors.</text>
</comment>
<comment type="subcellular location">
    <subcellularLocation>
        <location evidence="1 8">Nucleus</location>
    </subcellularLocation>
</comment>
<comment type="caution">
    <text evidence="10">The sequence shown here is derived from an EMBL/GenBank/DDBJ whole genome shotgun (WGS) entry which is preliminary data.</text>
</comment>
<evidence type="ECO:0000256" key="4">
    <source>
        <dbReference type="ARBA" id="ARBA00023015"/>
    </source>
</evidence>
<keyword evidence="4 8" id="KW-0805">Transcription regulation</keyword>
<reference evidence="10" key="2">
    <citation type="submission" date="2023-05" db="EMBL/GenBank/DDBJ databases">
        <authorList>
            <consortium name="Lawrence Berkeley National Laboratory"/>
            <person name="Steindorff A."/>
            <person name="Hensen N."/>
            <person name="Bonometti L."/>
            <person name="Westerberg I."/>
            <person name="Brannstrom I.O."/>
            <person name="Guillou S."/>
            <person name="Cros-Aarteil S."/>
            <person name="Calhoun S."/>
            <person name="Haridas S."/>
            <person name="Kuo A."/>
            <person name="Mondo S."/>
            <person name="Pangilinan J."/>
            <person name="Riley R."/>
            <person name="Labutti K."/>
            <person name="Andreopoulos B."/>
            <person name="Lipzen A."/>
            <person name="Chen C."/>
            <person name="Yanf M."/>
            <person name="Daum C."/>
            <person name="Ng V."/>
            <person name="Clum A."/>
            <person name="Ohm R."/>
            <person name="Martin F."/>
            <person name="Silar P."/>
            <person name="Natvig D."/>
            <person name="Lalanne C."/>
            <person name="Gautier V."/>
            <person name="Ament-Velasquez S.L."/>
            <person name="Kruys A."/>
            <person name="Hutchinson M.I."/>
            <person name="Powell A.J."/>
            <person name="Barry K."/>
            <person name="Miller A.N."/>
            <person name="Grigoriev I.V."/>
            <person name="Debuchy R."/>
            <person name="Gladieux P."/>
            <person name="Thoren M.H."/>
            <person name="Johannesson H."/>
        </authorList>
    </citation>
    <scope>NUCLEOTIDE SEQUENCE</scope>
    <source>
        <strain evidence="10">PSN309</strain>
    </source>
</reference>
<organism evidence="10 11">
    <name type="scientific">Podospora australis</name>
    <dbReference type="NCBI Taxonomy" id="1536484"/>
    <lineage>
        <taxon>Eukaryota</taxon>
        <taxon>Fungi</taxon>
        <taxon>Dikarya</taxon>
        <taxon>Ascomycota</taxon>
        <taxon>Pezizomycotina</taxon>
        <taxon>Sordariomycetes</taxon>
        <taxon>Sordariomycetidae</taxon>
        <taxon>Sordariales</taxon>
        <taxon>Podosporaceae</taxon>
        <taxon>Podospora</taxon>
    </lineage>
</organism>
<evidence type="ECO:0000256" key="2">
    <source>
        <dbReference type="ARBA" id="ARBA00005635"/>
    </source>
</evidence>
<feature type="region of interest" description="Disordered" evidence="9">
    <location>
        <begin position="31"/>
        <end position="78"/>
    </location>
</feature>
<feature type="compositionally biased region" description="Gly residues" evidence="9">
    <location>
        <begin position="723"/>
        <end position="735"/>
    </location>
</feature>
<accession>A0AAN7AP43</accession>
<dbReference type="GO" id="GO:0016592">
    <property type="term" value="C:mediator complex"/>
    <property type="evidence" value="ECO:0007669"/>
    <property type="project" value="InterPro"/>
</dbReference>
<evidence type="ECO:0000256" key="3">
    <source>
        <dbReference type="ARBA" id="ARBA00019610"/>
    </source>
</evidence>
<keyword evidence="8" id="KW-0010">Activator</keyword>
<protein>
    <recommendedName>
        <fullName evidence="3 8">Mediator of RNA polymerase II transcription subunit 17</fullName>
    </recommendedName>
    <alternativeName>
        <fullName evidence="7 8">Mediator complex subunit 17</fullName>
    </alternativeName>
</protein>
<evidence type="ECO:0000256" key="7">
    <source>
        <dbReference type="ARBA" id="ARBA00032014"/>
    </source>
</evidence>
<feature type="compositionally biased region" description="Basic and acidic residues" evidence="9">
    <location>
        <begin position="39"/>
        <end position="52"/>
    </location>
</feature>
<feature type="compositionally biased region" description="Low complexity" evidence="9">
    <location>
        <begin position="707"/>
        <end position="722"/>
    </location>
</feature>
<feature type="compositionally biased region" description="Acidic residues" evidence="9">
    <location>
        <begin position="55"/>
        <end position="73"/>
    </location>
</feature>
<dbReference type="PANTHER" id="PTHR13114">
    <property type="entry name" value="MEDIATOR OF RNA POLYMERASE II TRANSCRIPTION SUBUNIT 17"/>
    <property type="match status" value="1"/>
</dbReference>
<reference evidence="10" key="1">
    <citation type="journal article" date="2023" name="Mol. Phylogenet. Evol.">
        <title>Genome-scale phylogeny and comparative genomics of the fungal order Sordariales.</title>
        <authorList>
            <person name="Hensen N."/>
            <person name="Bonometti L."/>
            <person name="Westerberg I."/>
            <person name="Brannstrom I.O."/>
            <person name="Guillou S."/>
            <person name="Cros-Aarteil S."/>
            <person name="Calhoun S."/>
            <person name="Haridas S."/>
            <person name="Kuo A."/>
            <person name="Mondo S."/>
            <person name="Pangilinan J."/>
            <person name="Riley R."/>
            <person name="LaButti K."/>
            <person name="Andreopoulos B."/>
            <person name="Lipzen A."/>
            <person name="Chen C."/>
            <person name="Yan M."/>
            <person name="Daum C."/>
            <person name="Ng V."/>
            <person name="Clum A."/>
            <person name="Steindorff A."/>
            <person name="Ohm R.A."/>
            <person name="Martin F."/>
            <person name="Silar P."/>
            <person name="Natvig D.O."/>
            <person name="Lalanne C."/>
            <person name="Gautier V."/>
            <person name="Ament-Velasquez S.L."/>
            <person name="Kruys A."/>
            <person name="Hutchinson M.I."/>
            <person name="Powell A.J."/>
            <person name="Barry K."/>
            <person name="Miller A.N."/>
            <person name="Grigoriev I.V."/>
            <person name="Debuchy R."/>
            <person name="Gladieux P."/>
            <person name="Hiltunen Thoren M."/>
            <person name="Johannesson H."/>
        </authorList>
    </citation>
    <scope>NUCLEOTIDE SEQUENCE</scope>
    <source>
        <strain evidence="10">PSN309</strain>
    </source>
</reference>
<gene>
    <name evidence="8" type="primary">MED17</name>
    <name evidence="10" type="ORF">QBC35DRAFT_224489</name>
</gene>
<evidence type="ECO:0000313" key="11">
    <source>
        <dbReference type="Proteomes" id="UP001302126"/>
    </source>
</evidence>
<comment type="subunit">
    <text evidence="8">Component of the Mediator complex.</text>
</comment>
<evidence type="ECO:0000256" key="8">
    <source>
        <dbReference type="RuleBase" id="RU364140"/>
    </source>
</evidence>
<dbReference type="Pfam" id="PF10156">
    <property type="entry name" value="Med17"/>
    <property type="match status" value="1"/>
</dbReference>
<name>A0AAN7AP43_9PEZI</name>
<comment type="similarity">
    <text evidence="2 8">Belongs to the Mediator complex subunit 17 family.</text>
</comment>
<feature type="region of interest" description="Disordered" evidence="9">
    <location>
        <begin position="707"/>
        <end position="735"/>
    </location>
</feature>
<evidence type="ECO:0000256" key="1">
    <source>
        <dbReference type="ARBA" id="ARBA00004123"/>
    </source>
</evidence>
<dbReference type="GO" id="GO:0006357">
    <property type="term" value="P:regulation of transcription by RNA polymerase II"/>
    <property type="evidence" value="ECO:0007669"/>
    <property type="project" value="InterPro"/>
</dbReference>
<dbReference type="AlphaFoldDB" id="A0AAN7AP43"/>
<keyword evidence="6 8" id="KW-0539">Nucleus</keyword>
<dbReference type="InterPro" id="IPR019313">
    <property type="entry name" value="Mediator_Med17"/>
</dbReference>
<proteinExistence type="inferred from homology"/>
<feature type="compositionally biased region" description="Acidic residues" evidence="9">
    <location>
        <begin position="494"/>
        <end position="509"/>
    </location>
</feature>
<evidence type="ECO:0000256" key="5">
    <source>
        <dbReference type="ARBA" id="ARBA00023163"/>
    </source>
</evidence>